<dbReference type="GO" id="GO:0003723">
    <property type="term" value="F:RNA binding"/>
    <property type="evidence" value="ECO:0007669"/>
    <property type="project" value="UniProtKB-KW"/>
</dbReference>
<dbReference type="SMART" id="SM01218">
    <property type="entry name" value="FoP_duplication"/>
    <property type="match status" value="1"/>
</dbReference>
<keyword evidence="1" id="KW-0694">RNA-binding</keyword>
<dbReference type="Proteomes" id="UP001328107">
    <property type="component" value="Unassembled WGS sequence"/>
</dbReference>
<evidence type="ECO:0000259" key="3">
    <source>
        <dbReference type="SMART" id="SM01218"/>
    </source>
</evidence>
<organism evidence="4 5">
    <name type="scientific">Pristionchus mayeri</name>
    <dbReference type="NCBI Taxonomy" id="1317129"/>
    <lineage>
        <taxon>Eukaryota</taxon>
        <taxon>Metazoa</taxon>
        <taxon>Ecdysozoa</taxon>
        <taxon>Nematoda</taxon>
        <taxon>Chromadorea</taxon>
        <taxon>Rhabditida</taxon>
        <taxon>Rhabditina</taxon>
        <taxon>Diplogasteromorpha</taxon>
        <taxon>Diplogasteroidea</taxon>
        <taxon>Neodiplogasteridae</taxon>
        <taxon>Pristionchus</taxon>
    </lineage>
</organism>
<evidence type="ECO:0000313" key="4">
    <source>
        <dbReference type="EMBL" id="GMR50919.1"/>
    </source>
</evidence>
<evidence type="ECO:0000313" key="5">
    <source>
        <dbReference type="Proteomes" id="UP001328107"/>
    </source>
</evidence>
<comment type="caution">
    <text evidence="4">The sequence shown here is derived from an EMBL/GenBank/DDBJ whole genome shotgun (WGS) entry which is preliminary data.</text>
</comment>
<dbReference type="Pfam" id="PF13865">
    <property type="entry name" value="FoP_duplication"/>
    <property type="match status" value="1"/>
</dbReference>
<reference evidence="5" key="1">
    <citation type="submission" date="2022-10" db="EMBL/GenBank/DDBJ databases">
        <title>Genome assembly of Pristionchus species.</title>
        <authorList>
            <person name="Yoshida K."/>
            <person name="Sommer R.J."/>
        </authorList>
    </citation>
    <scope>NUCLEOTIDE SEQUENCE [LARGE SCALE GENOMIC DNA]</scope>
    <source>
        <strain evidence="5">RS5460</strain>
    </source>
</reference>
<dbReference type="InterPro" id="IPR025715">
    <property type="entry name" value="FoP_C"/>
</dbReference>
<name>A0AAN5CVE8_9BILA</name>
<keyword evidence="5" id="KW-1185">Reference proteome</keyword>
<dbReference type="EMBL" id="BTRK01000005">
    <property type="protein sequence ID" value="GMR50919.1"/>
    <property type="molecule type" value="Genomic_DNA"/>
</dbReference>
<protein>
    <recommendedName>
        <fullName evidence="3">Chromatin target of PRMT1 protein C-terminal domain-containing protein</fullName>
    </recommendedName>
</protein>
<accession>A0AAN5CVE8</accession>
<feature type="non-terminal residue" evidence="4">
    <location>
        <position position="1"/>
    </location>
</feature>
<sequence length="228" mass="26231">FSLTMTLDIQVPTKIVIMGTSSMSLNDRFSKIKPVVIPAAKQVVRPSRKSLLTSNRLTQSRSNLAVEDEFDDGLVEEELMEEEVYDPTYAAVRRTRNPAIQRQRVATIYRPVALQDRISFAPQAYRPYNNSFNHGRAGFRTYGLNRVQNGYRYNPNYGRLNNGGFQSRYQNNNNNGFPPRYGTRGRGMRGGYQKKMQPKHTPEELDRELDEYMKKPGSTKHVPITMDE</sequence>
<gene>
    <name evidence="4" type="ORF">PMAYCL1PPCAC_21114</name>
</gene>
<evidence type="ECO:0000256" key="2">
    <source>
        <dbReference type="SAM" id="MobiDB-lite"/>
    </source>
</evidence>
<evidence type="ECO:0000256" key="1">
    <source>
        <dbReference type="ARBA" id="ARBA00022884"/>
    </source>
</evidence>
<dbReference type="AlphaFoldDB" id="A0AAN5CVE8"/>
<proteinExistence type="predicted"/>
<feature type="domain" description="Chromatin target of PRMT1 protein C-terminal" evidence="3">
    <location>
        <begin position="153"/>
        <end position="219"/>
    </location>
</feature>
<feature type="region of interest" description="Disordered" evidence="2">
    <location>
        <begin position="173"/>
        <end position="205"/>
    </location>
</feature>